<proteinExistence type="predicted"/>
<protein>
    <submittedName>
        <fullName evidence="1">Uncharacterized protein</fullName>
    </submittedName>
</protein>
<evidence type="ECO:0000313" key="2">
    <source>
        <dbReference type="Proteomes" id="UP001175228"/>
    </source>
</evidence>
<comment type="caution">
    <text evidence="1">The sequence shown here is derived from an EMBL/GenBank/DDBJ whole genome shotgun (WGS) entry which is preliminary data.</text>
</comment>
<reference evidence="1" key="1">
    <citation type="submission" date="2023-06" db="EMBL/GenBank/DDBJ databases">
        <authorList>
            <consortium name="Lawrence Berkeley National Laboratory"/>
            <person name="Ahrendt S."/>
            <person name="Sahu N."/>
            <person name="Indic B."/>
            <person name="Wong-Bajracharya J."/>
            <person name="Merenyi Z."/>
            <person name="Ke H.-M."/>
            <person name="Monk M."/>
            <person name="Kocsube S."/>
            <person name="Drula E."/>
            <person name="Lipzen A."/>
            <person name="Balint B."/>
            <person name="Henrissat B."/>
            <person name="Andreopoulos B."/>
            <person name="Martin F.M."/>
            <person name="Harder C.B."/>
            <person name="Rigling D."/>
            <person name="Ford K.L."/>
            <person name="Foster G.D."/>
            <person name="Pangilinan J."/>
            <person name="Papanicolaou A."/>
            <person name="Barry K."/>
            <person name="LaButti K."/>
            <person name="Viragh M."/>
            <person name="Koriabine M."/>
            <person name="Yan M."/>
            <person name="Riley R."/>
            <person name="Champramary S."/>
            <person name="Plett K.L."/>
            <person name="Tsai I.J."/>
            <person name="Slot J."/>
            <person name="Sipos G."/>
            <person name="Plett J."/>
            <person name="Nagy L.G."/>
            <person name="Grigoriev I.V."/>
        </authorList>
    </citation>
    <scope>NUCLEOTIDE SEQUENCE</scope>
    <source>
        <strain evidence="1">HWK02</strain>
    </source>
</reference>
<gene>
    <name evidence="1" type="ORF">EDD18DRAFT_1074926</name>
</gene>
<keyword evidence="2" id="KW-1185">Reference proteome</keyword>
<sequence length="209" mass="23854">RSGVLKDIFHVFEMIWIPKSHGLRITFARILWDAIFLPDPSNMKVIKSYLACLSPPMTWKECLQKNPTFIKRHCKFVVPPPEILYDIVSKLFKTYGPLKDAQTGLPLFNASTWKIVKNILLLVHTGYISDPPGIPLYMCLGVESNGLPHYRCFWGTNFTEGGVHRPIRHSLPISGVSPRHTSNRLTAFVYHHNITVSSISVFVFHLNGW</sequence>
<evidence type="ECO:0000313" key="1">
    <source>
        <dbReference type="EMBL" id="KAK0496168.1"/>
    </source>
</evidence>
<accession>A0AA39UNX9</accession>
<dbReference type="AlphaFoldDB" id="A0AA39UNX9"/>
<feature type="non-terminal residue" evidence="1">
    <location>
        <position position="1"/>
    </location>
</feature>
<organism evidence="1 2">
    <name type="scientific">Armillaria luteobubalina</name>
    <dbReference type="NCBI Taxonomy" id="153913"/>
    <lineage>
        <taxon>Eukaryota</taxon>
        <taxon>Fungi</taxon>
        <taxon>Dikarya</taxon>
        <taxon>Basidiomycota</taxon>
        <taxon>Agaricomycotina</taxon>
        <taxon>Agaricomycetes</taxon>
        <taxon>Agaricomycetidae</taxon>
        <taxon>Agaricales</taxon>
        <taxon>Marasmiineae</taxon>
        <taxon>Physalacriaceae</taxon>
        <taxon>Armillaria</taxon>
    </lineage>
</organism>
<name>A0AA39UNX9_9AGAR</name>
<dbReference type="EMBL" id="JAUEPU010000016">
    <property type="protein sequence ID" value="KAK0496168.1"/>
    <property type="molecule type" value="Genomic_DNA"/>
</dbReference>
<dbReference type="Proteomes" id="UP001175228">
    <property type="component" value="Unassembled WGS sequence"/>
</dbReference>